<dbReference type="SUPFAM" id="SSF56935">
    <property type="entry name" value="Porins"/>
    <property type="match status" value="1"/>
</dbReference>
<evidence type="ECO:0000313" key="9">
    <source>
        <dbReference type="EMBL" id="AEF86663.1"/>
    </source>
</evidence>
<dbReference type="PANTHER" id="PTHR35093:SF8">
    <property type="entry name" value="OUTER MEMBRANE PROTEIN NMB0088-RELATED"/>
    <property type="match status" value="1"/>
</dbReference>
<comment type="subcellular location">
    <subcellularLocation>
        <location evidence="1">Cell outer membrane</location>
        <topology evidence="1">Multi-pass membrane protein</topology>
    </subcellularLocation>
</comment>
<name>F5YHQ7_TREPZ</name>
<organism evidence="9 10">
    <name type="scientific">Treponema primitia (strain ATCC BAA-887 / DSM 12427 / ZAS-2)</name>
    <dbReference type="NCBI Taxonomy" id="545694"/>
    <lineage>
        <taxon>Bacteria</taxon>
        <taxon>Pseudomonadati</taxon>
        <taxon>Spirochaetota</taxon>
        <taxon>Spirochaetia</taxon>
        <taxon>Spirochaetales</taxon>
        <taxon>Treponemataceae</taxon>
        <taxon>Treponema</taxon>
    </lineage>
</organism>
<reference evidence="10" key="1">
    <citation type="submission" date="2009-12" db="EMBL/GenBank/DDBJ databases">
        <title>Complete sequence of Treponema primitia strain ZAS-2.</title>
        <authorList>
            <person name="Tetu S.G."/>
            <person name="Matson E."/>
            <person name="Ren Q."/>
            <person name="Seshadri R."/>
            <person name="Elbourne L."/>
            <person name="Hassan K.A."/>
            <person name="Durkin A."/>
            <person name="Radune D."/>
            <person name="Mohamoud Y."/>
            <person name="Shay R."/>
            <person name="Jin S."/>
            <person name="Zhang X."/>
            <person name="Lucey K."/>
            <person name="Ballor N.R."/>
            <person name="Ottesen E."/>
            <person name="Rosenthal R."/>
            <person name="Allen A."/>
            <person name="Leadbetter J.R."/>
            <person name="Paulsen I.T."/>
        </authorList>
    </citation>
    <scope>NUCLEOTIDE SEQUENCE [LARGE SCALE GENOMIC DNA]</scope>
    <source>
        <strain evidence="10">ATCC BAA-887 / DSM 12427 / ZAS-2</strain>
    </source>
</reference>
<protein>
    <recommendedName>
        <fullName evidence="11">Membrane protein involved in aromatic hydrocarbon degradation</fullName>
    </recommendedName>
</protein>
<dbReference type="GO" id="GO:0009279">
    <property type="term" value="C:cell outer membrane"/>
    <property type="evidence" value="ECO:0007669"/>
    <property type="project" value="UniProtKB-SubCell"/>
</dbReference>
<evidence type="ECO:0000256" key="5">
    <source>
        <dbReference type="ARBA" id="ARBA00022729"/>
    </source>
</evidence>
<dbReference type="GO" id="GO:0015483">
    <property type="term" value="F:long-chain fatty acid transporting porin activity"/>
    <property type="evidence" value="ECO:0007669"/>
    <property type="project" value="TreeGrafter"/>
</dbReference>
<dbReference type="Pfam" id="PF03349">
    <property type="entry name" value="Toluene_X"/>
    <property type="match status" value="1"/>
</dbReference>
<dbReference type="AlphaFoldDB" id="F5YHQ7"/>
<keyword evidence="5 8" id="KW-0732">Signal</keyword>
<dbReference type="KEGG" id="tpi:TREPR_1018"/>
<dbReference type="HOGENOM" id="CLU_673925_0_0_12"/>
<proteinExistence type="inferred from homology"/>
<keyword evidence="3" id="KW-1134">Transmembrane beta strand</keyword>
<evidence type="ECO:0008006" key="11">
    <source>
        <dbReference type="Google" id="ProtNLM"/>
    </source>
</evidence>
<dbReference type="STRING" id="545694.TREPR_1018"/>
<dbReference type="EMBL" id="CP001843">
    <property type="protein sequence ID" value="AEF86663.1"/>
    <property type="molecule type" value="Genomic_DNA"/>
</dbReference>
<comment type="similarity">
    <text evidence="2">Belongs to the OmpP1/FadL family.</text>
</comment>
<evidence type="ECO:0000256" key="4">
    <source>
        <dbReference type="ARBA" id="ARBA00022692"/>
    </source>
</evidence>
<keyword evidence="7" id="KW-0998">Cell outer membrane</keyword>
<evidence type="ECO:0000256" key="6">
    <source>
        <dbReference type="ARBA" id="ARBA00023136"/>
    </source>
</evidence>
<sequence>MKKTLCVLLLLALLVPSVLFAGSLDYLTNQSARWLFSLSRNAATDAADIVNYNPAGTAFLPRGLSLDLSNQTLFKFYSNKDSKFTPGAIAGAGIFGADPFGGVVKKTLEPELLTPAIPNLYGAYNFGDIGPGKLAIYLQAGIPAGGGDLAWGDGTAGSTFALNALRASLWSLPAAQGGPVTTGALQSQEFNASSIYYGVGLGGAYSFLGDLMSLSLGARLVIPQRGFSLKASYGPGYYLSGEYEYSALGVTPIVGVDLRPIDGLTIGLRYEMETDLEFKYNEKKLDGTLATAGKSLLAKSGIVDGTKFNQNLPHLIALGAEYQVNDSLGVSLSGTIYLLSLANLGKTFDSTGTKDGDINDYFDTGWEVALGGSYKITEAIKVGLGVMYTESGAKDKYFNDSHTLLNASASPPLDSISCGLGGSYAFKNGLDLILSFLYSHSLPVDYSVSQYAPAPLNLEVYNVSGTLNKDVLEVGIGVGYKF</sequence>
<dbReference type="Gene3D" id="2.40.160.60">
    <property type="entry name" value="Outer membrane protein transport protein (OMPP1/FadL/TodX)"/>
    <property type="match status" value="1"/>
</dbReference>
<dbReference type="PANTHER" id="PTHR35093">
    <property type="entry name" value="OUTER MEMBRANE PROTEIN NMB0088-RELATED"/>
    <property type="match status" value="1"/>
</dbReference>
<gene>
    <name evidence="9" type="ordered locus">TREPR_1018</name>
</gene>
<feature type="chain" id="PRO_5003336009" description="Membrane protein involved in aromatic hydrocarbon degradation" evidence="8">
    <location>
        <begin position="22"/>
        <end position="482"/>
    </location>
</feature>
<dbReference type="OrthoDB" id="357899at2"/>
<evidence type="ECO:0000256" key="1">
    <source>
        <dbReference type="ARBA" id="ARBA00004571"/>
    </source>
</evidence>
<dbReference type="RefSeq" id="WP_015709046.1">
    <property type="nucleotide sequence ID" value="NC_015578.1"/>
</dbReference>
<reference evidence="9 10" key="2">
    <citation type="journal article" date="2011" name="ISME J.">
        <title>RNA-seq reveals cooperative metabolic interactions between two termite-gut spirochete species in co-culture.</title>
        <authorList>
            <person name="Rosenthal A.Z."/>
            <person name="Matson E.G."/>
            <person name="Eldar A."/>
            <person name="Leadbetter J.R."/>
        </authorList>
    </citation>
    <scope>NUCLEOTIDE SEQUENCE [LARGE SCALE GENOMIC DNA]</scope>
    <source>
        <strain evidence="10">ATCC BAA-887 / DSM 12427 / ZAS-2</strain>
    </source>
</reference>
<feature type="signal peptide" evidence="8">
    <location>
        <begin position="1"/>
        <end position="21"/>
    </location>
</feature>
<keyword evidence="10" id="KW-1185">Reference proteome</keyword>
<keyword evidence="6" id="KW-0472">Membrane</keyword>
<dbReference type="InterPro" id="IPR005017">
    <property type="entry name" value="OMPP1/FadL/TodX"/>
</dbReference>
<accession>F5YHQ7</accession>
<dbReference type="eggNOG" id="COG2067">
    <property type="taxonomic scope" value="Bacteria"/>
</dbReference>
<evidence type="ECO:0000256" key="8">
    <source>
        <dbReference type="SAM" id="SignalP"/>
    </source>
</evidence>
<keyword evidence="4" id="KW-0812">Transmembrane</keyword>
<evidence type="ECO:0000256" key="7">
    <source>
        <dbReference type="ARBA" id="ARBA00023237"/>
    </source>
</evidence>
<evidence type="ECO:0000256" key="3">
    <source>
        <dbReference type="ARBA" id="ARBA00022452"/>
    </source>
</evidence>
<evidence type="ECO:0000256" key="2">
    <source>
        <dbReference type="ARBA" id="ARBA00008163"/>
    </source>
</evidence>
<dbReference type="Proteomes" id="UP000009223">
    <property type="component" value="Chromosome"/>
</dbReference>
<evidence type="ECO:0000313" key="10">
    <source>
        <dbReference type="Proteomes" id="UP000009223"/>
    </source>
</evidence>